<evidence type="ECO:0008006" key="4">
    <source>
        <dbReference type="Google" id="ProtNLM"/>
    </source>
</evidence>
<organism evidence="2 3">
    <name type="scientific">Neoarthrinium moseri</name>
    <dbReference type="NCBI Taxonomy" id="1658444"/>
    <lineage>
        <taxon>Eukaryota</taxon>
        <taxon>Fungi</taxon>
        <taxon>Dikarya</taxon>
        <taxon>Ascomycota</taxon>
        <taxon>Pezizomycotina</taxon>
        <taxon>Sordariomycetes</taxon>
        <taxon>Xylariomycetidae</taxon>
        <taxon>Amphisphaeriales</taxon>
        <taxon>Apiosporaceae</taxon>
        <taxon>Neoarthrinium</taxon>
    </lineage>
</organism>
<keyword evidence="3" id="KW-1185">Reference proteome</keyword>
<name>A0A9P9WSI8_9PEZI</name>
<keyword evidence="1" id="KW-0732">Signal</keyword>
<dbReference type="SUPFAM" id="SSF54427">
    <property type="entry name" value="NTF2-like"/>
    <property type="match status" value="1"/>
</dbReference>
<dbReference type="Gene3D" id="3.10.450.50">
    <property type="match status" value="1"/>
</dbReference>
<accession>A0A9P9WSI8</accession>
<feature type="chain" id="PRO_5040477110" description="SnoaL-like domain-containing protein" evidence="1">
    <location>
        <begin position="19"/>
        <end position="159"/>
    </location>
</feature>
<proteinExistence type="predicted"/>
<gene>
    <name evidence="2" type="ORF">JX265_002790</name>
</gene>
<sequence length="159" mass="17065">MRSFSLVTLLTLPLAALATPTRLDTPARTVALEARQAVVTPPPCVPRTPEPSRAESKCIFDRFVDAFLVRKNLTEAFSYVDEGYINHSAAATANGSAAALDVLGPIWPTVQVQLLSEGYTGPNGTATYNISGLGPDTLTITDTWRMQGGCIVEHWDTTS</sequence>
<evidence type="ECO:0000313" key="3">
    <source>
        <dbReference type="Proteomes" id="UP000829685"/>
    </source>
</evidence>
<dbReference type="Proteomes" id="UP000829685">
    <property type="component" value="Unassembled WGS sequence"/>
</dbReference>
<comment type="caution">
    <text evidence="2">The sequence shown here is derived from an EMBL/GenBank/DDBJ whole genome shotgun (WGS) entry which is preliminary data.</text>
</comment>
<dbReference type="EMBL" id="JAFIMR010000005">
    <property type="protein sequence ID" value="KAI1878613.1"/>
    <property type="molecule type" value="Genomic_DNA"/>
</dbReference>
<protein>
    <recommendedName>
        <fullName evidence="4">SnoaL-like domain-containing protein</fullName>
    </recommendedName>
</protein>
<dbReference type="InterPro" id="IPR032710">
    <property type="entry name" value="NTF2-like_dom_sf"/>
</dbReference>
<dbReference type="AlphaFoldDB" id="A0A9P9WSI8"/>
<evidence type="ECO:0000313" key="2">
    <source>
        <dbReference type="EMBL" id="KAI1878613.1"/>
    </source>
</evidence>
<evidence type="ECO:0000256" key="1">
    <source>
        <dbReference type="SAM" id="SignalP"/>
    </source>
</evidence>
<reference evidence="2" key="1">
    <citation type="submission" date="2021-03" db="EMBL/GenBank/DDBJ databases">
        <title>Revisited historic fungal species revealed as producer of novel bioactive compounds through whole genome sequencing and comparative genomics.</title>
        <authorList>
            <person name="Vignolle G.A."/>
            <person name="Hochenegger N."/>
            <person name="Mach R.L."/>
            <person name="Mach-Aigner A.R."/>
            <person name="Javad Rahimi M."/>
            <person name="Salim K.A."/>
            <person name="Chan C.M."/>
            <person name="Lim L.B.L."/>
            <person name="Cai F."/>
            <person name="Druzhinina I.S."/>
            <person name="U'Ren J.M."/>
            <person name="Derntl C."/>
        </authorList>
    </citation>
    <scope>NUCLEOTIDE SEQUENCE</scope>
    <source>
        <strain evidence="2">TUCIM 5799</strain>
    </source>
</reference>
<feature type="signal peptide" evidence="1">
    <location>
        <begin position="1"/>
        <end position="18"/>
    </location>
</feature>